<name>A0ABS7Z6L4_9SPHI</name>
<gene>
    <name evidence="2" type="ORF">IPZ78_11715</name>
</gene>
<sequence>MKRRFLNIFSLLLAVMAVTGCTKYYNPDPNFEEYEQEVEKTVKRKVLFISIDGLVGQELKKKIPTNLAELMKSGKYSFDALTDSRTSDPASWATMATGYSYGKHLIDNDNYLPTPNSDKPHDDINFVPSVIYRLEDQHSTLRTSIVVQDEGLANVLLMDADDNILVQGDGKVKDEVKALFSKSAPDFTVVQFKDVLAAGKSSSFSMSETSYSAAVERVDGFIGEIVQAIKSREDYSYEDWLIIITSSHGGVGSSYGGDSFAERNVFSLYYQKDLKGQELIPEIIISPHFYGGDGTEGGPKEGVRARNTAAVAGEENYNISKTGQLTIEAKVKINKNAAGTWSYTWPPFLSKVNARSGSTAGWSFFRNGNNVSLYCADGSTKLEIGGGPISVDDKWAHMTGVFSSNNGVVTSKLYVDGNKVAEGSQKLNINNVLSTSPLTFGFQANVFSAQFLDLHLADIYIWNIALNDDEVRENSKRMGVPDAHPKKSNLIGYWPMDDGGAVLKNKVNGMPNIPLQGNYQYKVKGNNLPYVDENAILIQNVDVTRHVFYWLGINPHENWGLEGTPFLSKFELEFLK</sequence>
<dbReference type="Gene3D" id="2.60.120.200">
    <property type="match status" value="1"/>
</dbReference>
<dbReference type="RefSeq" id="WP_225553933.1">
    <property type="nucleotide sequence ID" value="NZ_JADEYP010000022.1"/>
</dbReference>
<dbReference type="InterPro" id="IPR017850">
    <property type="entry name" value="Alkaline_phosphatase_core_sf"/>
</dbReference>
<accession>A0ABS7Z6L4</accession>
<protein>
    <submittedName>
        <fullName evidence="2">DUF4983 domain-containing protein</fullName>
    </submittedName>
</protein>
<dbReference type="EMBL" id="JADEYP010000022">
    <property type="protein sequence ID" value="MCA5005818.1"/>
    <property type="molecule type" value="Genomic_DNA"/>
</dbReference>
<dbReference type="Pfam" id="PF13385">
    <property type="entry name" value="Laminin_G_3"/>
    <property type="match status" value="1"/>
</dbReference>
<proteinExistence type="predicted"/>
<comment type="caution">
    <text evidence="2">The sequence shown here is derived from an EMBL/GenBank/DDBJ whole genome shotgun (WGS) entry which is preliminary data.</text>
</comment>
<dbReference type="Pfam" id="PF01663">
    <property type="entry name" value="Phosphodiest"/>
    <property type="match status" value="1"/>
</dbReference>
<keyword evidence="1" id="KW-0732">Signal</keyword>
<reference evidence="2" key="1">
    <citation type="submission" date="2020-10" db="EMBL/GenBank/DDBJ databases">
        <authorList>
            <person name="Lu T."/>
            <person name="Wang Q."/>
            <person name="Han X."/>
        </authorList>
    </citation>
    <scope>NUCLEOTIDE SEQUENCE</scope>
    <source>
        <strain evidence="2">WQ 366</strain>
    </source>
</reference>
<keyword evidence="3" id="KW-1185">Reference proteome</keyword>
<dbReference type="PROSITE" id="PS51257">
    <property type="entry name" value="PROKAR_LIPOPROTEIN"/>
    <property type="match status" value="1"/>
</dbReference>
<organism evidence="2 3">
    <name type="scientific">Sphingobacterium bovistauri</name>
    <dbReference type="NCBI Taxonomy" id="2781959"/>
    <lineage>
        <taxon>Bacteria</taxon>
        <taxon>Pseudomonadati</taxon>
        <taxon>Bacteroidota</taxon>
        <taxon>Sphingobacteriia</taxon>
        <taxon>Sphingobacteriales</taxon>
        <taxon>Sphingobacteriaceae</taxon>
        <taxon>Sphingobacterium</taxon>
    </lineage>
</organism>
<dbReference type="SUPFAM" id="SSF53649">
    <property type="entry name" value="Alkaline phosphatase-like"/>
    <property type="match status" value="1"/>
</dbReference>
<dbReference type="SUPFAM" id="SSF49899">
    <property type="entry name" value="Concanavalin A-like lectins/glucanases"/>
    <property type="match status" value="1"/>
</dbReference>
<evidence type="ECO:0000313" key="2">
    <source>
        <dbReference type="EMBL" id="MCA5005818.1"/>
    </source>
</evidence>
<dbReference type="Proteomes" id="UP001165302">
    <property type="component" value="Unassembled WGS sequence"/>
</dbReference>
<feature type="signal peptide" evidence="1">
    <location>
        <begin position="1"/>
        <end position="20"/>
    </location>
</feature>
<evidence type="ECO:0000313" key="3">
    <source>
        <dbReference type="Proteomes" id="UP001165302"/>
    </source>
</evidence>
<dbReference type="InterPro" id="IPR013320">
    <property type="entry name" value="ConA-like_dom_sf"/>
</dbReference>
<dbReference type="Gene3D" id="3.40.720.10">
    <property type="entry name" value="Alkaline Phosphatase, subunit A"/>
    <property type="match status" value="1"/>
</dbReference>
<feature type="chain" id="PRO_5047173881" evidence="1">
    <location>
        <begin position="21"/>
        <end position="576"/>
    </location>
</feature>
<dbReference type="InterPro" id="IPR002591">
    <property type="entry name" value="Phosphodiest/P_Trfase"/>
</dbReference>
<evidence type="ECO:0000256" key="1">
    <source>
        <dbReference type="SAM" id="SignalP"/>
    </source>
</evidence>